<dbReference type="Gene3D" id="3.90.960.10">
    <property type="entry name" value="YbaK/aminoacyl-tRNA synthetase-associated domain"/>
    <property type="match status" value="1"/>
</dbReference>
<comment type="caution">
    <text evidence="3">The sequence shown here is derived from an EMBL/GenBank/DDBJ whole genome shotgun (WGS) entry which is preliminary data.</text>
</comment>
<dbReference type="FunFam" id="3.90.960.10:FF:000005">
    <property type="entry name" value="Putative prolyl-tRNA synthetase"/>
    <property type="match status" value="1"/>
</dbReference>
<keyword evidence="3" id="KW-0436">Ligase</keyword>
<accession>A0A849IEI1</accession>
<dbReference type="InterPro" id="IPR036754">
    <property type="entry name" value="YbaK/aa-tRNA-synt-asso_dom_sf"/>
</dbReference>
<evidence type="ECO:0000313" key="4">
    <source>
        <dbReference type="Proteomes" id="UP000564885"/>
    </source>
</evidence>
<dbReference type="RefSeq" id="WP_171219824.1">
    <property type="nucleotide sequence ID" value="NZ_JABEPP010000005.1"/>
</dbReference>
<evidence type="ECO:0000259" key="2">
    <source>
        <dbReference type="Pfam" id="PF04073"/>
    </source>
</evidence>
<dbReference type="InterPro" id="IPR007214">
    <property type="entry name" value="YbaK/aa-tRNA-synth-assoc-dom"/>
</dbReference>
<dbReference type="PANTHER" id="PTHR31423">
    <property type="entry name" value="YBAK DOMAIN-CONTAINING PROTEIN"/>
    <property type="match status" value="1"/>
</dbReference>
<protein>
    <submittedName>
        <fullName evidence="3">Prolyl-tRNA synthetase associated domain-containing protein</fullName>
    </submittedName>
</protein>
<keyword evidence="4" id="KW-1185">Reference proteome</keyword>
<dbReference type="GO" id="GO:0002161">
    <property type="term" value="F:aminoacyl-tRNA deacylase activity"/>
    <property type="evidence" value="ECO:0007669"/>
    <property type="project" value="InterPro"/>
</dbReference>
<dbReference type="PANTHER" id="PTHR31423:SF3">
    <property type="entry name" value="PROLYL-TRNA SYNTHETASE ASSOCIATED DOMAIN-CONTAINING PROTEIN 1-RELATED"/>
    <property type="match status" value="1"/>
</dbReference>
<organism evidence="3 4">
    <name type="scientific">Enterovirga aerilata</name>
    <dbReference type="NCBI Taxonomy" id="2730920"/>
    <lineage>
        <taxon>Bacteria</taxon>
        <taxon>Pseudomonadati</taxon>
        <taxon>Pseudomonadota</taxon>
        <taxon>Alphaproteobacteria</taxon>
        <taxon>Hyphomicrobiales</taxon>
        <taxon>Methylobacteriaceae</taxon>
        <taxon>Enterovirga</taxon>
    </lineage>
</organism>
<dbReference type="Proteomes" id="UP000564885">
    <property type="component" value="Unassembled WGS sequence"/>
</dbReference>
<keyword evidence="3" id="KW-0030">Aminoacyl-tRNA synthetase</keyword>
<name>A0A849IEI1_9HYPH</name>
<dbReference type="SUPFAM" id="SSF55826">
    <property type="entry name" value="YbaK/ProRS associated domain"/>
    <property type="match status" value="1"/>
</dbReference>
<evidence type="ECO:0000313" key="3">
    <source>
        <dbReference type="EMBL" id="NNM74387.1"/>
    </source>
</evidence>
<proteinExistence type="inferred from homology"/>
<gene>
    <name evidence="3" type="ORF">HJG44_18680</name>
</gene>
<dbReference type="AlphaFoldDB" id="A0A849IEI1"/>
<dbReference type="Pfam" id="PF04073">
    <property type="entry name" value="tRNA_edit"/>
    <property type="match status" value="1"/>
</dbReference>
<evidence type="ECO:0000256" key="1">
    <source>
        <dbReference type="ARBA" id="ARBA00010201"/>
    </source>
</evidence>
<dbReference type="InterPro" id="IPR040285">
    <property type="entry name" value="ProX/PRXD1"/>
</dbReference>
<dbReference type="CDD" id="cd04335">
    <property type="entry name" value="PrdX_deacylase"/>
    <property type="match status" value="1"/>
</dbReference>
<dbReference type="EMBL" id="JABEPP010000005">
    <property type="protein sequence ID" value="NNM74387.1"/>
    <property type="molecule type" value="Genomic_DNA"/>
</dbReference>
<dbReference type="GO" id="GO:0004812">
    <property type="term" value="F:aminoacyl-tRNA ligase activity"/>
    <property type="evidence" value="ECO:0007669"/>
    <property type="project" value="UniProtKB-KW"/>
</dbReference>
<reference evidence="3 4" key="1">
    <citation type="submission" date="2020-04" db="EMBL/GenBank/DDBJ databases">
        <title>Enterovirga sp. isolate from soil.</title>
        <authorList>
            <person name="Chea S."/>
            <person name="Kim D.-U."/>
        </authorList>
    </citation>
    <scope>NUCLEOTIDE SEQUENCE [LARGE SCALE GENOMIC DNA]</scope>
    <source>
        <strain evidence="3 4">DB1703</strain>
    </source>
</reference>
<comment type="similarity">
    <text evidence="1">Belongs to the PRORSD1 family.</text>
</comment>
<sequence length="181" mass="19693">MQLTPSELLDRLRHLGIAAETHEHEAVFRVAESRSVKQAIPGAHSKNLFLKDRKGRLFLVVAEHETEIDLKRLHETIGASGRLSFGSADLLRDTLGVEPGSVTPFAAANDRENRVTVILDEALVRAERVNFHPLVNTMTTGLTPAELLAFLRACGHEPRICRLPAPAKVCTAGAALPSSHA</sequence>
<feature type="domain" description="YbaK/aminoacyl-tRNA synthetase-associated" evidence="2">
    <location>
        <begin position="24"/>
        <end position="149"/>
    </location>
</feature>